<sequence length="199" mass="21913">MSDIAGTAGYGAEAAKLAIQYESIKFEDVHRDVIHLIPLKASHVLDIGAGSGRDAAALAKLGHQVVAVEPTPELRSEGQRLHALANLEWVDDQLPMLHVMRGRRQRFDLILLTAVWMHLDASEREIAMFAIAELLDEGGLVIMSLRHGPVPVGRRMFDVSADETVALGMRAGLHKHHCSSREDMLGRADVSWSFVGLRR</sequence>
<dbReference type="CDD" id="cd02440">
    <property type="entry name" value="AdoMet_MTases"/>
    <property type="match status" value="1"/>
</dbReference>
<dbReference type="OrthoDB" id="7348755at2"/>
<dbReference type="Gene3D" id="3.40.50.150">
    <property type="entry name" value="Vaccinia Virus protein VP39"/>
    <property type="match status" value="1"/>
</dbReference>
<proteinExistence type="predicted"/>
<dbReference type="Pfam" id="PF13649">
    <property type="entry name" value="Methyltransf_25"/>
    <property type="match status" value="1"/>
</dbReference>
<evidence type="ECO:0000259" key="1">
    <source>
        <dbReference type="Pfam" id="PF13649"/>
    </source>
</evidence>
<keyword evidence="2" id="KW-0808">Transferase</keyword>
<keyword evidence="2" id="KW-0489">Methyltransferase</keyword>
<organism evidence="2 3">
    <name type="scientific">Paraburkholderia phenazinium</name>
    <dbReference type="NCBI Taxonomy" id="60549"/>
    <lineage>
        <taxon>Bacteria</taxon>
        <taxon>Pseudomonadati</taxon>
        <taxon>Pseudomonadota</taxon>
        <taxon>Betaproteobacteria</taxon>
        <taxon>Burkholderiales</taxon>
        <taxon>Burkholderiaceae</taxon>
        <taxon>Paraburkholderia</taxon>
    </lineage>
</organism>
<dbReference type="AlphaFoldDB" id="A0A1G8ATY1"/>
<dbReference type="InterPro" id="IPR029063">
    <property type="entry name" value="SAM-dependent_MTases_sf"/>
</dbReference>
<dbReference type="GO" id="GO:0008168">
    <property type="term" value="F:methyltransferase activity"/>
    <property type="evidence" value="ECO:0007669"/>
    <property type="project" value="UniProtKB-KW"/>
</dbReference>
<dbReference type="Proteomes" id="UP000199706">
    <property type="component" value="Unassembled WGS sequence"/>
</dbReference>
<reference evidence="2 3" key="1">
    <citation type="submission" date="2016-10" db="EMBL/GenBank/DDBJ databases">
        <authorList>
            <person name="de Groot N.N."/>
        </authorList>
    </citation>
    <scope>NUCLEOTIDE SEQUENCE [LARGE SCALE GENOMIC DNA]</scope>
    <source>
        <strain evidence="2 3">LMG 2247</strain>
    </source>
</reference>
<protein>
    <submittedName>
        <fullName evidence="2">Methyltransferase, FkbM family</fullName>
    </submittedName>
</protein>
<dbReference type="RefSeq" id="WP_090686084.1">
    <property type="nucleotide sequence ID" value="NZ_CADERL010000011.1"/>
</dbReference>
<dbReference type="GO" id="GO:0032259">
    <property type="term" value="P:methylation"/>
    <property type="evidence" value="ECO:0007669"/>
    <property type="project" value="UniProtKB-KW"/>
</dbReference>
<accession>A0A1G8ATY1</accession>
<dbReference type="SUPFAM" id="SSF53335">
    <property type="entry name" value="S-adenosyl-L-methionine-dependent methyltransferases"/>
    <property type="match status" value="1"/>
</dbReference>
<name>A0A1G8ATY1_9BURK</name>
<dbReference type="InterPro" id="IPR041698">
    <property type="entry name" value="Methyltransf_25"/>
</dbReference>
<gene>
    <name evidence="2" type="ORF">SAMN05216466_10896</name>
</gene>
<evidence type="ECO:0000313" key="3">
    <source>
        <dbReference type="Proteomes" id="UP000199706"/>
    </source>
</evidence>
<dbReference type="EMBL" id="FNCJ01000008">
    <property type="protein sequence ID" value="SDH24409.1"/>
    <property type="molecule type" value="Genomic_DNA"/>
</dbReference>
<evidence type="ECO:0000313" key="2">
    <source>
        <dbReference type="EMBL" id="SDH24409.1"/>
    </source>
</evidence>
<feature type="domain" description="Methyltransferase" evidence="1">
    <location>
        <begin position="44"/>
        <end position="139"/>
    </location>
</feature>